<accession>A0A1J4JN54</accession>
<dbReference type="GO" id="GO:0017136">
    <property type="term" value="F:histone deacetylase activity, NAD-dependent"/>
    <property type="evidence" value="ECO:0007669"/>
    <property type="project" value="TreeGrafter"/>
</dbReference>
<dbReference type="PROSITE" id="PS50305">
    <property type="entry name" value="SIRTUIN"/>
    <property type="match status" value="1"/>
</dbReference>
<gene>
    <name evidence="5" type="primary">cobB</name>
    <name evidence="5" type="ORF">TRFO_08119</name>
</gene>
<feature type="binding site" evidence="3">
    <location>
        <position position="179"/>
    </location>
    <ligand>
        <name>Zn(2+)</name>
        <dbReference type="ChEBI" id="CHEBI:29105"/>
    </ligand>
</feature>
<evidence type="ECO:0000256" key="2">
    <source>
        <dbReference type="ARBA" id="ARBA00023027"/>
    </source>
</evidence>
<dbReference type="InterPro" id="IPR050134">
    <property type="entry name" value="NAD-dep_sirtuin_deacylases"/>
</dbReference>
<evidence type="ECO:0000256" key="1">
    <source>
        <dbReference type="ARBA" id="ARBA00022679"/>
    </source>
</evidence>
<name>A0A1J4JN54_9EUKA</name>
<keyword evidence="2" id="KW-0520">NAD</keyword>
<dbReference type="Gene3D" id="3.40.50.1220">
    <property type="entry name" value="TPP-binding domain"/>
    <property type="match status" value="1"/>
</dbReference>
<evidence type="ECO:0000259" key="4">
    <source>
        <dbReference type="PROSITE" id="PS50305"/>
    </source>
</evidence>
<feature type="binding site" evidence="3">
    <location>
        <position position="156"/>
    </location>
    <ligand>
        <name>Zn(2+)</name>
        <dbReference type="ChEBI" id="CHEBI:29105"/>
    </ligand>
</feature>
<dbReference type="GO" id="GO:0005634">
    <property type="term" value="C:nucleus"/>
    <property type="evidence" value="ECO:0007669"/>
    <property type="project" value="TreeGrafter"/>
</dbReference>
<dbReference type="RefSeq" id="XP_068353258.1">
    <property type="nucleotide sequence ID" value="XM_068494096.1"/>
</dbReference>
<protein>
    <submittedName>
        <fullName evidence="5">NAD-dependent protein deacylase</fullName>
    </submittedName>
</protein>
<dbReference type="GO" id="GO:0070403">
    <property type="term" value="F:NAD+ binding"/>
    <property type="evidence" value="ECO:0007669"/>
    <property type="project" value="InterPro"/>
</dbReference>
<keyword evidence="3" id="KW-0479">Metal-binding</keyword>
<dbReference type="PANTHER" id="PTHR11085">
    <property type="entry name" value="NAD-DEPENDENT PROTEIN DEACYLASE SIRTUIN-5, MITOCHONDRIAL-RELATED"/>
    <property type="match status" value="1"/>
</dbReference>
<feature type="binding site" evidence="3">
    <location>
        <position position="182"/>
    </location>
    <ligand>
        <name>Zn(2+)</name>
        <dbReference type="ChEBI" id="CHEBI:29105"/>
    </ligand>
</feature>
<dbReference type="InterPro" id="IPR026591">
    <property type="entry name" value="Sirtuin_cat_small_dom_sf"/>
</dbReference>
<dbReference type="GeneID" id="94828800"/>
<organism evidence="5 6">
    <name type="scientific">Tritrichomonas foetus</name>
    <dbReference type="NCBI Taxonomy" id="1144522"/>
    <lineage>
        <taxon>Eukaryota</taxon>
        <taxon>Metamonada</taxon>
        <taxon>Parabasalia</taxon>
        <taxon>Tritrichomonadida</taxon>
        <taxon>Tritrichomonadidae</taxon>
        <taxon>Tritrichomonas</taxon>
    </lineage>
</organism>
<dbReference type="GO" id="GO:0046872">
    <property type="term" value="F:metal ion binding"/>
    <property type="evidence" value="ECO:0007669"/>
    <property type="project" value="UniProtKB-KW"/>
</dbReference>
<evidence type="ECO:0000313" key="5">
    <source>
        <dbReference type="EMBL" id="OHT00122.1"/>
    </source>
</evidence>
<dbReference type="InterPro" id="IPR029035">
    <property type="entry name" value="DHS-like_NAD/FAD-binding_dom"/>
</dbReference>
<keyword evidence="6" id="KW-1185">Reference proteome</keyword>
<sequence length="293" mass="32677">MGSFISAESIELNINDSEIGYRTEVSNTVSCLIDLIRRFKGNVTVITGAGISSHQLPTFRSNDKTGLWEAFSPPILDKSNFYSNPTPCWRLLANLRNLQVNKTLHPSLTHHVLHYLLQKGFVNAIITQNIDSLHSFKNDEKKVIELHGVVSDQAECETCQKKMVFDNLKILQTNECPRCPKCNAVLKPGVAFFGDAIDENQRLKALESLRLTNVVLLVGTHCTVDPVLSFATEAKRNGAIIVEINKTRTSASSFVDVSLIDEADNVFREVGQALIPDVDFATLDVEKWDTTRF</sequence>
<reference evidence="5" key="1">
    <citation type="submission" date="2016-10" db="EMBL/GenBank/DDBJ databases">
        <authorList>
            <person name="Benchimol M."/>
            <person name="Almeida L.G."/>
            <person name="Vasconcelos A.T."/>
            <person name="Perreira-Neves A."/>
            <person name="Rosa I.A."/>
            <person name="Tasca T."/>
            <person name="Bogo M.R."/>
            <person name="de Souza W."/>
        </authorList>
    </citation>
    <scope>NUCLEOTIDE SEQUENCE [LARGE SCALE GENOMIC DNA]</scope>
    <source>
        <strain evidence="5">K</strain>
    </source>
</reference>
<dbReference type="VEuPathDB" id="TrichDB:TRFO_08119"/>
<dbReference type="InterPro" id="IPR003000">
    <property type="entry name" value="Sirtuin"/>
</dbReference>
<dbReference type="SUPFAM" id="SSF52467">
    <property type="entry name" value="DHS-like NAD/FAD-binding domain"/>
    <property type="match status" value="1"/>
</dbReference>
<evidence type="ECO:0000313" key="6">
    <source>
        <dbReference type="Proteomes" id="UP000179807"/>
    </source>
</evidence>
<proteinExistence type="predicted"/>
<keyword evidence="3" id="KW-0862">Zinc</keyword>
<dbReference type="EMBL" id="MLAK01000971">
    <property type="protein sequence ID" value="OHT00122.1"/>
    <property type="molecule type" value="Genomic_DNA"/>
</dbReference>
<feature type="binding site" evidence="3">
    <location>
        <position position="159"/>
    </location>
    <ligand>
        <name>Zn(2+)</name>
        <dbReference type="ChEBI" id="CHEBI:29105"/>
    </ligand>
</feature>
<evidence type="ECO:0000256" key="3">
    <source>
        <dbReference type="PROSITE-ProRule" id="PRU00236"/>
    </source>
</evidence>
<dbReference type="PANTHER" id="PTHR11085:SF10">
    <property type="entry name" value="NAD-DEPENDENT PROTEIN DEACYLASE SIRTUIN-5, MITOCHONDRIAL-RELATED"/>
    <property type="match status" value="1"/>
</dbReference>
<dbReference type="AlphaFoldDB" id="A0A1J4JN54"/>
<dbReference type="OrthoDB" id="424302at2759"/>
<dbReference type="Gene3D" id="3.30.1600.10">
    <property type="entry name" value="SIR2/SIRT2 'Small Domain"/>
    <property type="match status" value="1"/>
</dbReference>
<dbReference type="Pfam" id="PF02146">
    <property type="entry name" value="SIR2"/>
    <property type="match status" value="1"/>
</dbReference>
<dbReference type="InterPro" id="IPR026590">
    <property type="entry name" value="Ssirtuin_cat_dom"/>
</dbReference>
<dbReference type="Proteomes" id="UP000179807">
    <property type="component" value="Unassembled WGS sequence"/>
</dbReference>
<feature type="domain" description="Deacetylase sirtuin-type" evidence="4">
    <location>
        <begin position="22"/>
        <end position="289"/>
    </location>
</feature>
<keyword evidence="1" id="KW-0808">Transferase</keyword>
<comment type="caution">
    <text evidence="5">The sequence shown here is derived from an EMBL/GenBank/DDBJ whole genome shotgun (WGS) entry which is preliminary data.</text>
</comment>
<feature type="active site" description="Proton acceptor" evidence="3">
    <location>
        <position position="147"/>
    </location>
</feature>